<proteinExistence type="inferred from homology"/>
<keyword evidence="4" id="KW-0378">Hydrolase</keyword>
<protein>
    <submittedName>
        <fullName evidence="4">Glycosidase</fullName>
    </submittedName>
</protein>
<comment type="similarity">
    <text evidence="3">Belongs to the glycosyl hydrolase 130 family.</text>
</comment>
<keyword evidence="1" id="KW-0328">Glycosyltransferase</keyword>
<evidence type="ECO:0000313" key="4">
    <source>
        <dbReference type="EMBL" id="HCV80932.1"/>
    </source>
</evidence>
<dbReference type="Proteomes" id="UP000264330">
    <property type="component" value="Unassembled WGS sequence"/>
</dbReference>
<dbReference type="PANTHER" id="PTHR34106">
    <property type="entry name" value="GLYCOSIDASE"/>
    <property type="match status" value="1"/>
</dbReference>
<reference evidence="4 5" key="1">
    <citation type="journal article" date="2018" name="Nat. Biotechnol.">
        <title>A standardized bacterial taxonomy based on genome phylogeny substantially revises the tree of life.</title>
        <authorList>
            <person name="Parks D.H."/>
            <person name="Chuvochina M."/>
            <person name="Waite D.W."/>
            <person name="Rinke C."/>
            <person name="Skarshewski A."/>
            <person name="Chaumeil P.A."/>
            <person name="Hugenholtz P."/>
        </authorList>
    </citation>
    <scope>NUCLEOTIDE SEQUENCE [LARGE SCALE GENOMIC DNA]</scope>
    <source>
        <strain evidence="4">UBA9359</strain>
    </source>
</reference>
<dbReference type="AlphaFoldDB" id="A0A3D5J0B2"/>
<evidence type="ECO:0000256" key="3">
    <source>
        <dbReference type="ARBA" id="ARBA00024356"/>
    </source>
</evidence>
<dbReference type="GO" id="GO:0016757">
    <property type="term" value="F:glycosyltransferase activity"/>
    <property type="evidence" value="ECO:0007669"/>
    <property type="project" value="UniProtKB-KW"/>
</dbReference>
<evidence type="ECO:0000256" key="1">
    <source>
        <dbReference type="ARBA" id="ARBA00022676"/>
    </source>
</evidence>
<keyword evidence="4" id="KW-0326">Glycosidase</keyword>
<dbReference type="EMBL" id="DPMF01000181">
    <property type="protein sequence ID" value="HCV80932.1"/>
    <property type="molecule type" value="Genomic_DNA"/>
</dbReference>
<name>A0A3D5J0B2_9FLAO</name>
<accession>A0A3D5J0B2</accession>
<dbReference type="InterPro" id="IPR007184">
    <property type="entry name" value="Mannoside_phosphorylase"/>
</dbReference>
<dbReference type="InterPro" id="IPR023296">
    <property type="entry name" value="Glyco_hydro_beta-prop_sf"/>
</dbReference>
<evidence type="ECO:0000313" key="5">
    <source>
        <dbReference type="Proteomes" id="UP000264330"/>
    </source>
</evidence>
<dbReference type="Pfam" id="PF04041">
    <property type="entry name" value="Glyco_hydro_130"/>
    <property type="match status" value="1"/>
</dbReference>
<dbReference type="SUPFAM" id="SSF75005">
    <property type="entry name" value="Arabinanase/levansucrase/invertase"/>
    <property type="match status" value="1"/>
</dbReference>
<sequence length="72" mass="7937">DKVKYRSQPYLLAPAELYELTGDVPNVVFPCAALHSHEEDRLALYYGAADTCTGVAYGKISEVVDFVKNNSL</sequence>
<dbReference type="PANTHER" id="PTHR34106:SF1">
    <property type="entry name" value="1,4-BETA-MANNOSYL-N-ACETYLGLUCOSAMINE PHOSPHORYLASE"/>
    <property type="match status" value="1"/>
</dbReference>
<comment type="caution">
    <text evidence="4">The sequence shown here is derived from an EMBL/GenBank/DDBJ whole genome shotgun (WGS) entry which is preliminary data.</text>
</comment>
<dbReference type="GO" id="GO:0016798">
    <property type="term" value="F:hydrolase activity, acting on glycosyl bonds"/>
    <property type="evidence" value="ECO:0007669"/>
    <property type="project" value="UniProtKB-KW"/>
</dbReference>
<dbReference type="Gene3D" id="2.115.10.20">
    <property type="entry name" value="Glycosyl hydrolase domain, family 43"/>
    <property type="match status" value="1"/>
</dbReference>
<evidence type="ECO:0000256" key="2">
    <source>
        <dbReference type="ARBA" id="ARBA00022679"/>
    </source>
</evidence>
<feature type="non-terminal residue" evidence="4">
    <location>
        <position position="1"/>
    </location>
</feature>
<organism evidence="4 5">
    <name type="scientific">Zunongwangia profunda</name>
    <dbReference type="NCBI Taxonomy" id="398743"/>
    <lineage>
        <taxon>Bacteria</taxon>
        <taxon>Pseudomonadati</taxon>
        <taxon>Bacteroidota</taxon>
        <taxon>Flavobacteriia</taxon>
        <taxon>Flavobacteriales</taxon>
        <taxon>Flavobacteriaceae</taxon>
        <taxon>Zunongwangia</taxon>
    </lineage>
</organism>
<gene>
    <name evidence="4" type="ORF">DGQ38_07780</name>
</gene>
<keyword evidence="2" id="KW-0808">Transferase</keyword>